<evidence type="ECO:0000256" key="3">
    <source>
        <dbReference type="ARBA" id="ARBA00022630"/>
    </source>
</evidence>
<dbReference type="SMART" id="SM00326">
    <property type="entry name" value="SH3"/>
    <property type="match status" value="3"/>
</dbReference>
<evidence type="ECO:0000256" key="5">
    <source>
        <dbReference type="ARBA" id="ARBA00023002"/>
    </source>
</evidence>
<dbReference type="Pfam" id="PF00667">
    <property type="entry name" value="FAD_binding_1"/>
    <property type="match status" value="1"/>
</dbReference>
<dbReference type="CDD" id="cd11281">
    <property type="entry name" value="ADF_drebrin_like"/>
    <property type="match status" value="1"/>
</dbReference>
<dbReference type="PRINTS" id="PR00452">
    <property type="entry name" value="SH3DOMAIN"/>
</dbReference>
<dbReference type="SUPFAM" id="SSF52343">
    <property type="entry name" value="Ferredoxin reductase-like, C-terminal NADP-linked domain"/>
    <property type="match status" value="1"/>
</dbReference>
<dbReference type="PROSITE" id="PS51384">
    <property type="entry name" value="FAD_FR"/>
    <property type="match status" value="1"/>
</dbReference>
<evidence type="ECO:0000256" key="4">
    <source>
        <dbReference type="ARBA" id="ARBA00022827"/>
    </source>
</evidence>
<feature type="domain" description="SH3" evidence="8">
    <location>
        <begin position="999"/>
        <end position="1057"/>
    </location>
</feature>
<dbReference type="Gene3D" id="3.40.50.80">
    <property type="entry name" value="Nucleotide-binding domain of ferredoxin-NADP reductase (FNR) module"/>
    <property type="match status" value="1"/>
</dbReference>
<keyword evidence="12" id="KW-1185">Reference proteome</keyword>
<dbReference type="SMART" id="SM00102">
    <property type="entry name" value="ADF"/>
    <property type="match status" value="1"/>
</dbReference>
<evidence type="ECO:0000256" key="7">
    <source>
        <dbReference type="SAM" id="MobiDB-lite"/>
    </source>
</evidence>
<feature type="domain" description="FAD-binding FR-type" evidence="10">
    <location>
        <begin position="78"/>
        <end position="327"/>
    </location>
</feature>
<dbReference type="PANTHER" id="PTHR10829">
    <property type="entry name" value="CORTACTIN AND DREBRIN"/>
    <property type="match status" value="1"/>
</dbReference>
<evidence type="ECO:0000256" key="2">
    <source>
        <dbReference type="ARBA" id="ARBA00022443"/>
    </source>
</evidence>
<sequence>MPSLSLTPFKLSVDLVDEAPTAIVAAMNLPTAYLAVSLSDADLTTDTNTYANADPKADSKAYSLFRLFTCPAAPGSIFEPFPSSLVAHRYLSGPKALKRILEISLSFNNIEWSPSAGDVIGIMCPNPDRVVIPLLARLALPHNAVLDIALLNPEKSVGGLPFTTDVPCTIYEAFKYFLDLDPPLRKPLLRIMAEYATNDTEKATLMFLTSPKGTALLKTLKQASPSFADLLATFSSVRDIPLARIFESLTRLQSRFYSISKIDNAVKTISVAFNIIEYKNSVTNQRIVGLCSGFLESLTLTGDNKAEMIVPPVVPIFLKKNTTFRPPADASVPIILIAAGTGITPFLSFLQAREQQQDRGKAILFHGRRFADIEGGDRIYGAEIDGYLSTGTLTRFVEVASREQLVEGVKYVQDAVLRDGAAVWEMLSGTKNEAAACVYVCGGVEMARDVHATFAKILKEFGGMSDVEVKIYLKELVSNGRAINDEYQEILSGSSSKNWAIFGYDKMSNDLRVLGSGDDGLEELAEEWDDSKILYAFAKVVEPISKLPKFVFISWCGDGVPIAKKGLFHHHVNDAVKFFKGFHVHINARAELDVTPEAIMKKVKDSSGAKYSIHNEGSAAPSNFGAATGSTYVPVQTNPKPFTTSYGTATSSYKPPVTVSSPAVAVQFSRPSLASSTTPSFQRPTVAAVPAAAPPALSVSVSTTRGISATAVFTYEAGESNEISFTEGDLIVEIEKVDEGWWQGRHNVTGKVGLFPKNYVEEIVAAFSQPSPPPIATPAAPPLFNRPSFGVSTVQAPYFSSSSAASPKSPPNTAAPYLSSSANKWLGDDDDSQGLKKSGYVSSFVASSTVGEDKVAAAKERREREDKETREREEAETRAREERERRGAAAKEERQRAAAFAAASTFSAAPVTVSAGGISATAVYQYDAQEDNEIGFAEGELITDIEKTDEGWWQGKNSRGQIGLFPAAYVEEIKVSAASSVFSPAASAGTATPARPQAVESIEALALYDYEAAEPNEITFATGDRITNIVYVSEDWWQGRINGVEGLFPGTYVEVQK</sequence>
<keyword evidence="2 6" id="KW-0728">SH3 domain</keyword>
<name>A0AAD5XDK2_9FUNG</name>
<dbReference type="GO" id="GO:0030833">
    <property type="term" value="P:regulation of actin filament polymerization"/>
    <property type="evidence" value="ECO:0007669"/>
    <property type="project" value="TreeGrafter"/>
</dbReference>
<dbReference type="Pfam" id="PF14604">
    <property type="entry name" value="SH3_9"/>
    <property type="match status" value="2"/>
</dbReference>
<organism evidence="11 12">
    <name type="scientific">Physocladia obscura</name>
    <dbReference type="NCBI Taxonomy" id="109957"/>
    <lineage>
        <taxon>Eukaryota</taxon>
        <taxon>Fungi</taxon>
        <taxon>Fungi incertae sedis</taxon>
        <taxon>Chytridiomycota</taxon>
        <taxon>Chytridiomycota incertae sedis</taxon>
        <taxon>Chytridiomycetes</taxon>
        <taxon>Chytridiales</taxon>
        <taxon>Chytriomycetaceae</taxon>
        <taxon>Physocladia</taxon>
    </lineage>
</organism>
<dbReference type="Pfam" id="PF00018">
    <property type="entry name" value="SH3_1"/>
    <property type="match status" value="1"/>
</dbReference>
<dbReference type="EMBL" id="JADGJH010000828">
    <property type="protein sequence ID" value="KAJ3122200.1"/>
    <property type="molecule type" value="Genomic_DNA"/>
</dbReference>
<comment type="caution">
    <text evidence="11">The sequence shown here is derived from an EMBL/GenBank/DDBJ whole genome shotgun (WGS) entry which is preliminary data.</text>
</comment>
<evidence type="ECO:0000313" key="12">
    <source>
        <dbReference type="Proteomes" id="UP001211907"/>
    </source>
</evidence>
<dbReference type="PANTHER" id="PTHR10829:SF25">
    <property type="entry name" value="DREBRIN-LIKE PROTEIN"/>
    <property type="match status" value="1"/>
</dbReference>
<dbReference type="GO" id="GO:0030427">
    <property type="term" value="C:site of polarized growth"/>
    <property type="evidence" value="ECO:0007669"/>
    <property type="project" value="TreeGrafter"/>
</dbReference>
<proteinExistence type="predicted"/>
<dbReference type="SUPFAM" id="SSF63380">
    <property type="entry name" value="Riboflavin synthase domain-like"/>
    <property type="match status" value="1"/>
</dbReference>
<dbReference type="GO" id="GO:0051015">
    <property type="term" value="F:actin filament binding"/>
    <property type="evidence" value="ECO:0007669"/>
    <property type="project" value="TreeGrafter"/>
</dbReference>
<dbReference type="InterPro" id="IPR017927">
    <property type="entry name" value="FAD-bd_FR_type"/>
</dbReference>
<dbReference type="InterPro" id="IPR001452">
    <property type="entry name" value="SH3_domain"/>
</dbReference>
<accession>A0AAD5XDK2</accession>
<evidence type="ECO:0000259" key="8">
    <source>
        <dbReference type="PROSITE" id="PS50002"/>
    </source>
</evidence>
<dbReference type="InterPro" id="IPR017938">
    <property type="entry name" value="Riboflavin_synthase-like_b-brl"/>
</dbReference>
<evidence type="ECO:0000313" key="11">
    <source>
        <dbReference type="EMBL" id="KAJ3122200.1"/>
    </source>
</evidence>
<keyword evidence="5" id="KW-0560">Oxidoreductase</keyword>
<keyword evidence="4" id="KW-0274">FAD</keyword>
<evidence type="ECO:0000259" key="9">
    <source>
        <dbReference type="PROSITE" id="PS51263"/>
    </source>
</evidence>
<evidence type="ECO:0000256" key="6">
    <source>
        <dbReference type="PROSITE-ProRule" id="PRU00192"/>
    </source>
</evidence>
<dbReference type="SUPFAM" id="SSF55753">
    <property type="entry name" value="Actin depolymerizing proteins"/>
    <property type="match status" value="1"/>
</dbReference>
<dbReference type="InterPro" id="IPR029006">
    <property type="entry name" value="ADF-H/Gelsolin-like_dom_sf"/>
</dbReference>
<dbReference type="SUPFAM" id="SSF50044">
    <property type="entry name" value="SH3-domain"/>
    <property type="match status" value="3"/>
</dbReference>
<protein>
    <submittedName>
        <fullName evidence="11">Uncharacterized protein</fullName>
    </submittedName>
</protein>
<reference evidence="11" key="1">
    <citation type="submission" date="2020-05" db="EMBL/GenBank/DDBJ databases">
        <title>Phylogenomic resolution of chytrid fungi.</title>
        <authorList>
            <person name="Stajich J.E."/>
            <person name="Amses K."/>
            <person name="Simmons R."/>
            <person name="Seto K."/>
            <person name="Myers J."/>
            <person name="Bonds A."/>
            <person name="Quandt C.A."/>
            <person name="Barry K."/>
            <person name="Liu P."/>
            <person name="Grigoriev I."/>
            <person name="Longcore J.E."/>
            <person name="James T.Y."/>
        </authorList>
    </citation>
    <scope>NUCLEOTIDE SEQUENCE</scope>
    <source>
        <strain evidence="11">JEL0513</strain>
    </source>
</reference>
<dbReference type="CDD" id="cd11819">
    <property type="entry name" value="SH3_Cortactin_like"/>
    <property type="match status" value="2"/>
</dbReference>
<gene>
    <name evidence="11" type="ORF">HK100_012084</name>
</gene>
<dbReference type="Gene3D" id="1.20.990.10">
    <property type="entry name" value="NADPH-cytochrome p450 Reductase, Chain A, domain 3"/>
    <property type="match status" value="1"/>
</dbReference>
<keyword evidence="3" id="KW-0285">Flavoprotein</keyword>
<evidence type="ECO:0000259" key="10">
    <source>
        <dbReference type="PROSITE" id="PS51384"/>
    </source>
</evidence>
<dbReference type="Gene3D" id="2.30.30.40">
    <property type="entry name" value="SH3 Domains"/>
    <property type="match status" value="3"/>
</dbReference>
<dbReference type="PROSITE" id="PS51263">
    <property type="entry name" value="ADF_H"/>
    <property type="match status" value="1"/>
</dbReference>
<dbReference type="Pfam" id="PF00175">
    <property type="entry name" value="NAD_binding_1"/>
    <property type="match status" value="1"/>
</dbReference>
<feature type="domain" description="SH3" evidence="8">
    <location>
        <begin position="704"/>
        <end position="765"/>
    </location>
</feature>
<dbReference type="Proteomes" id="UP001211907">
    <property type="component" value="Unassembled WGS sequence"/>
</dbReference>
<comment type="cofactor">
    <cofactor evidence="1">
        <name>FAD</name>
        <dbReference type="ChEBI" id="CHEBI:57692"/>
    </cofactor>
</comment>
<dbReference type="AlphaFoldDB" id="A0AAD5XDK2"/>
<dbReference type="PRINTS" id="PR00371">
    <property type="entry name" value="FPNCR"/>
</dbReference>
<dbReference type="Gene3D" id="2.40.30.10">
    <property type="entry name" value="Translation factors"/>
    <property type="match status" value="1"/>
</dbReference>
<dbReference type="Pfam" id="PF00241">
    <property type="entry name" value="Cofilin_ADF"/>
    <property type="match status" value="1"/>
</dbReference>
<dbReference type="InterPro" id="IPR002108">
    <property type="entry name" value="ADF-H"/>
</dbReference>
<dbReference type="GO" id="GO:0016491">
    <property type="term" value="F:oxidoreductase activity"/>
    <property type="evidence" value="ECO:0007669"/>
    <property type="project" value="UniProtKB-KW"/>
</dbReference>
<feature type="domain" description="ADF-H" evidence="9">
    <location>
        <begin position="475"/>
        <end position="604"/>
    </location>
</feature>
<dbReference type="PROSITE" id="PS50002">
    <property type="entry name" value="SH3"/>
    <property type="match status" value="3"/>
</dbReference>
<dbReference type="Gene3D" id="3.40.20.10">
    <property type="entry name" value="Severin"/>
    <property type="match status" value="1"/>
</dbReference>
<dbReference type="InterPro" id="IPR001709">
    <property type="entry name" value="Flavoprot_Pyr_Nucl_cyt_Rdtase"/>
</dbReference>
<dbReference type="InterPro" id="IPR039261">
    <property type="entry name" value="FNR_nucleotide-bd"/>
</dbReference>
<dbReference type="GO" id="GO:0005884">
    <property type="term" value="C:actin filament"/>
    <property type="evidence" value="ECO:0007669"/>
    <property type="project" value="TreeGrafter"/>
</dbReference>
<dbReference type="InterPro" id="IPR036028">
    <property type="entry name" value="SH3-like_dom_sf"/>
</dbReference>
<dbReference type="InterPro" id="IPR023173">
    <property type="entry name" value="NADPH_Cyt_P450_Rdtase_alpha"/>
</dbReference>
<feature type="domain" description="SH3" evidence="8">
    <location>
        <begin position="915"/>
        <end position="975"/>
    </location>
</feature>
<feature type="region of interest" description="Disordered" evidence="7">
    <location>
        <begin position="852"/>
        <end position="891"/>
    </location>
</feature>
<dbReference type="InterPro" id="IPR001433">
    <property type="entry name" value="OxRdtase_FAD/NAD-bd"/>
</dbReference>
<evidence type="ECO:0000256" key="1">
    <source>
        <dbReference type="ARBA" id="ARBA00001974"/>
    </source>
</evidence>
<dbReference type="GO" id="GO:0030864">
    <property type="term" value="C:cortical actin cytoskeleton"/>
    <property type="evidence" value="ECO:0007669"/>
    <property type="project" value="TreeGrafter"/>
</dbReference>
<dbReference type="InterPro" id="IPR003097">
    <property type="entry name" value="CysJ-like_FAD-binding"/>
</dbReference>